<organism evidence="2 3">
    <name type="scientific">Rhizobium loti</name>
    <name type="common">Mesorhizobium loti</name>
    <dbReference type="NCBI Taxonomy" id="381"/>
    <lineage>
        <taxon>Bacteria</taxon>
        <taxon>Pseudomonadati</taxon>
        <taxon>Pseudomonadota</taxon>
        <taxon>Alphaproteobacteria</taxon>
        <taxon>Hyphomicrobiales</taxon>
        <taxon>Phyllobacteriaceae</taxon>
        <taxon>Mesorhizobium</taxon>
    </lineage>
</organism>
<keyword evidence="1" id="KW-0472">Membrane</keyword>
<dbReference type="Proteomes" id="UP000245631">
    <property type="component" value="Unassembled WGS sequence"/>
</dbReference>
<reference evidence="2 3" key="1">
    <citation type="submission" date="2018-05" db="EMBL/GenBank/DDBJ databases">
        <title>Genomic Encyclopedia of Type Strains, Phase IV (KMG-IV): sequencing the most valuable type-strain genomes for metagenomic binning, comparative biology and taxonomic classification.</title>
        <authorList>
            <person name="Goeker M."/>
        </authorList>
    </citation>
    <scope>NUCLEOTIDE SEQUENCE [LARGE SCALE GENOMIC DNA]</scope>
    <source>
        <strain evidence="2 3">DSM 2626</strain>
    </source>
</reference>
<gene>
    <name evidence="2" type="ORF">C8D77_101259</name>
</gene>
<keyword evidence="1" id="KW-1133">Transmembrane helix</keyword>
<feature type="transmembrane region" description="Helical" evidence="1">
    <location>
        <begin position="86"/>
        <end position="103"/>
    </location>
</feature>
<keyword evidence="1" id="KW-0812">Transmembrane</keyword>
<dbReference type="GeneID" id="61049613"/>
<comment type="caution">
    <text evidence="2">The sequence shown here is derived from an EMBL/GenBank/DDBJ whole genome shotgun (WGS) entry which is preliminary data.</text>
</comment>
<dbReference type="RefSeq" id="WP_109658794.1">
    <property type="nucleotide sequence ID" value="NZ_QGGH01000001.1"/>
</dbReference>
<evidence type="ECO:0000256" key="1">
    <source>
        <dbReference type="SAM" id="Phobius"/>
    </source>
</evidence>
<name>A0A8E2WIG4_RHILI</name>
<evidence type="ECO:0000313" key="2">
    <source>
        <dbReference type="EMBL" id="PWJ93580.1"/>
    </source>
</evidence>
<sequence length="104" mass="11577">MTDIKDTPENMLRAWADAGVISSARFVEEMERRNGRTTMTAPPLDYALDDELAISFLHHDDFPGLDLSDFDDDTIGPLLLPPPVKWIALIAATLIIVAVWMVLP</sequence>
<protein>
    <submittedName>
        <fullName evidence="2">Uncharacterized protein</fullName>
    </submittedName>
</protein>
<dbReference type="EMBL" id="QGGH01000001">
    <property type="protein sequence ID" value="PWJ93580.1"/>
    <property type="molecule type" value="Genomic_DNA"/>
</dbReference>
<dbReference type="AlphaFoldDB" id="A0A8E2WIG4"/>
<accession>A0A8E2WIG4</accession>
<proteinExistence type="predicted"/>
<evidence type="ECO:0000313" key="3">
    <source>
        <dbReference type="Proteomes" id="UP000245631"/>
    </source>
</evidence>